<gene>
    <name evidence="2" type="ORF">BDY17DRAFT_97729</name>
</gene>
<proteinExistence type="predicted"/>
<feature type="region of interest" description="Disordered" evidence="1">
    <location>
        <begin position="1"/>
        <end position="95"/>
    </location>
</feature>
<keyword evidence="3" id="KW-1185">Reference proteome</keyword>
<feature type="region of interest" description="Disordered" evidence="1">
    <location>
        <begin position="264"/>
        <end position="286"/>
    </location>
</feature>
<name>A0A6A6PZI8_9PEZI</name>
<dbReference type="EMBL" id="MU001633">
    <property type="protein sequence ID" value="KAF2485149.1"/>
    <property type="molecule type" value="Genomic_DNA"/>
</dbReference>
<protein>
    <submittedName>
        <fullName evidence="2">Uncharacterized protein</fullName>
    </submittedName>
</protein>
<dbReference type="AlphaFoldDB" id="A0A6A6PZI8"/>
<dbReference type="GO" id="GO:0042790">
    <property type="term" value="P:nucleolar large rRNA transcription by RNA polymerase I"/>
    <property type="evidence" value="ECO:0007669"/>
    <property type="project" value="TreeGrafter"/>
</dbReference>
<sequence>MSTFAPVYRPPQLPRHKIWSKQQHRRDGKKRKRDDDGSAEEELDPALPPPDSFIHPVNKTDPFHIAGHAREYALPPPPFPHAPVQSAKPPTKSIDKELAGLNPPLYYPSAIAPQEQATSSRRRHLDNLTTILHTCMLKEDWPRARRAWSLLIRTEIGGRGIDVRRNGRWGIGAELLMRRKADEPRKLQASLETLEDADAPLHNEPAKLFSDEGFELAREYYERLVIQYPYTRGSMHTLNATAIYPALFTVWIYQVQDESKRARSEISDFADPGAEHDASANDEGADVDQRARLRRIRAKELDQARAIENRIHELCLSPPYDSHAELRCLRDMLGKWIGDLQKKVVTLDSPFD</sequence>
<dbReference type="GeneID" id="54479901"/>
<dbReference type="GO" id="GO:0070860">
    <property type="term" value="C:RNA polymerase I core factor complex"/>
    <property type="evidence" value="ECO:0007669"/>
    <property type="project" value="TreeGrafter"/>
</dbReference>
<dbReference type="Pfam" id="PF04090">
    <property type="entry name" value="Rrn11"/>
    <property type="match status" value="1"/>
</dbReference>
<dbReference type="OrthoDB" id="2159786at2759"/>
<dbReference type="PANTHER" id="PTHR28244:SF1">
    <property type="entry name" value="RNA POLYMERASE I-SPECIFIC TRANSCRIPTION INITIATION FACTOR RRN11"/>
    <property type="match status" value="1"/>
</dbReference>
<dbReference type="GO" id="GO:0001164">
    <property type="term" value="F:RNA polymerase I core promoter sequence-specific DNA binding"/>
    <property type="evidence" value="ECO:0007669"/>
    <property type="project" value="InterPro"/>
</dbReference>
<dbReference type="InterPro" id="IPR053029">
    <property type="entry name" value="RNA_pol_I-specific_init_factor"/>
</dbReference>
<evidence type="ECO:0000313" key="3">
    <source>
        <dbReference type="Proteomes" id="UP000799767"/>
    </source>
</evidence>
<dbReference type="InterPro" id="IPR007224">
    <property type="entry name" value="TIF_Rrn11"/>
</dbReference>
<reference evidence="2" key="1">
    <citation type="journal article" date="2020" name="Stud. Mycol.">
        <title>101 Dothideomycetes genomes: a test case for predicting lifestyles and emergence of pathogens.</title>
        <authorList>
            <person name="Haridas S."/>
            <person name="Albert R."/>
            <person name="Binder M."/>
            <person name="Bloem J."/>
            <person name="Labutti K."/>
            <person name="Salamov A."/>
            <person name="Andreopoulos B."/>
            <person name="Baker S."/>
            <person name="Barry K."/>
            <person name="Bills G."/>
            <person name="Bluhm B."/>
            <person name="Cannon C."/>
            <person name="Castanera R."/>
            <person name="Culley D."/>
            <person name="Daum C."/>
            <person name="Ezra D."/>
            <person name="Gonzalez J."/>
            <person name="Henrissat B."/>
            <person name="Kuo A."/>
            <person name="Liang C."/>
            <person name="Lipzen A."/>
            <person name="Lutzoni F."/>
            <person name="Magnuson J."/>
            <person name="Mondo S."/>
            <person name="Nolan M."/>
            <person name="Ohm R."/>
            <person name="Pangilinan J."/>
            <person name="Park H.-J."/>
            <person name="Ramirez L."/>
            <person name="Alfaro M."/>
            <person name="Sun H."/>
            <person name="Tritt A."/>
            <person name="Yoshinaga Y."/>
            <person name="Zwiers L.-H."/>
            <person name="Turgeon B."/>
            <person name="Goodwin S."/>
            <person name="Spatafora J."/>
            <person name="Crous P."/>
            <person name="Grigoriev I."/>
        </authorList>
    </citation>
    <scope>NUCLEOTIDE SEQUENCE</scope>
    <source>
        <strain evidence="2">CBS 113389</strain>
    </source>
</reference>
<dbReference type="PANTHER" id="PTHR28244">
    <property type="entry name" value="RNA POLYMERASE I-SPECIFIC TRANSCRIPTION INITIATION FACTOR RRN11"/>
    <property type="match status" value="1"/>
</dbReference>
<accession>A0A6A6PZI8</accession>
<evidence type="ECO:0000256" key="1">
    <source>
        <dbReference type="SAM" id="MobiDB-lite"/>
    </source>
</evidence>
<evidence type="ECO:0000313" key="2">
    <source>
        <dbReference type="EMBL" id="KAF2485149.1"/>
    </source>
</evidence>
<feature type="compositionally biased region" description="Basic residues" evidence="1">
    <location>
        <begin position="14"/>
        <end position="32"/>
    </location>
</feature>
<dbReference type="GO" id="GO:0017025">
    <property type="term" value="F:TBP-class protein binding"/>
    <property type="evidence" value="ECO:0007669"/>
    <property type="project" value="TreeGrafter"/>
</dbReference>
<organism evidence="2 3">
    <name type="scientific">Neohortaea acidophila</name>
    <dbReference type="NCBI Taxonomy" id="245834"/>
    <lineage>
        <taxon>Eukaryota</taxon>
        <taxon>Fungi</taxon>
        <taxon>Dikarya</taxon>
        <taxon>Ascomycota</taxon>
        <taxon>Pezizomycotina</taxon>
        <taxon>Dothideomycetes</taxon>
        <taxon>Dothideomycetidae</taxon>
        <taxon>Mycosphaerellales</taxon>
        <taxon>Teratosphaeriaceae</taxon>
        <taxon>Neohortaea</taxon>
    </lineage>
</organism>
<dbReference type="GO" id="GO:0001181">
    <property type="term" value="F:RNA polymerase I general transcription initiation factor activity"/>
    <property type="evidence" value="ECO:0007669"/>
    <property type="project" value="InterPro"/>
</dbReference>
<dbReference type="Proteomes" id="UP000799767">
    <property type="component" value="Unassembled WGS sequence"/>
</dbReference>
<dbReference type="RefSeq" id="XP_033591718.1">
    <property type="nucleotide sequence ID" value="XM_033738900.1"/>
</dbReference>